<evidence type="ECO:0000313" key="3">
    <source>
        <dbReference type="Proteomes" id="UP000235145"/>
    </source>
</evidence>
<organism evidence="2 3">
    <name type="scientific">Lactuca sativa</name>
    <name type="common">Garden lettuce</name>
    <dbReference type="NCBI Taxonomy" id="4236"/>
    <lineage>
        <taxon>Eukaryota</taxon>
        <taxon>Viridiplantae</taxon>
        <taxon>Streptophyta</taxon>
        <taxon>Embryophyta</taxon>
        <taxon>Tracheophyta</taxon>
        <taxon>Spermatophyta</taxon>
        <taxon>Magnoliopsida</taxon>
        <taxon>eudicotyledons</taxon>
        <taxon>Gunneridae</taxon>
        <taxon>Pentapetalae</taxon>
        <taxon>asterids</taxon>
        <taxon>campanulids</taxon>
        <taxon>Asterales</taxon>
        <taxon>Asteraceae</taxon>
        <taxon>Cichorioideae</taxon>
        <taxon>Cichorieae</taxon>
        <taxon>Lactucinae</taxon>
        <taxon>Lactuca</taxon>
    </lineage>
</organism>
<dbReference type="InterPro" id="IPR023213">
    <property type="entry name" value="CAT-like_dom_sf"/>
</dbReference>
<reference evidence="2 3" key="1">
    <citation type="journal article" date="2017" name="Nat. Commun.">
        <title>Genome assembly with in vitro proximity ligation data and whole-genome triplication in lettuce.</title>
        <authorList>
            <person name="Reyes-Chin-Wo S."/>
            <person name="Wang Z."/>
            <person name="Yang X."/>
            <person name="Kozik A."/>
            <person name="Arikit S."/>
            <person name="Song C."/>
            <person name="Xia L."/>
            <person name="Froenicke L."/>
            <person name="Lavelle D.O."/>
            <person name="Truco M.J."/>
            <person name="Xia R."/>
            <person name="Zhu S."/>
            <person name="Xu C."/>
            <person name="Xu H."/>
            <person name="Xu X."/>
            <person name="Cox K."/>
            <person name="Korf I."/>
            <person name="Meyers B.C."/>
            <person name="Michelmore R.W."/>
        </authorList>
    </citation>
    <scope>NUCLEOTIDE SEQUENCE [LARGE SCALE GENOMIC DNA]</scope>
    <source>
        <strain evidence="3">cv. Salinas</strain>
        <tissue evidence="2">Seedlings</tissue>
    </source>
</reference>
<sequence length="546" mass="61471">MPTSKSEFQSIAPNLTMGTLSHYPIKSSAPKIIQDLKVIIHDTITIFPPHETEKRSMFLSNIDQVLNFNVETVHFFVADPQFPSQVVAEMLKSALSEALVVYDFLAGRLRLNLDTQRFEFDCNGAGAQFVVGSSEFELCEIGDLVYPNPGFRQLVQKSYDDLAIHDRPLCIIQMFDVTRTTCCRFFLSLSLISFYGMNDYWNLSRLFFIEVNLNMRIERLTMRCFEIVCDDLMSNIGLEIEIAFEVRIEIELTSFKCGGFAIGVATNHATFDGISFKTFLQNLASLAADKPLATTPCNDRRLLAARSPPQIQFDHPELFKIPTGIDLPSPTVFDTPEGELDFKIFNLTSNDIAYLKQKAKDEPFSTNAKITGFNVVAAHVWRCKALSSGADYDPERVSTVLYAVDIRSRLGLPPSYAGNAVLSAYASARCKEIEEGPLSKLVEMVTEGTKRMTGEYAQSVIDWGEVNKGFPNGEFLISSWWRLGFADVEYPWGKPRYSCPVVYHRKDIILLFPDIVGESNNEVNVLVALPSKEMENFEALFHKFLA</sequence>
<name>A0A9R1WLE1_LACSA</name>
<evidence type="ECO:0000256" key="1">
    <source>
        <dbReference type="ARBA" id="ARBA00009861"/>
    </source>
</evidence>
<dbReference type="Pfam" id="PF02458">
    <property type="entry name" value="Transferase"/>
    <property type="match status" value="2"/>
</dbReference>
<evidence type="ECO:0008006" key="4">
    <source>
        <dbReference type="Google" id="ProtNLM"/>
    </source>
</evidence>
<dbReference type="Proteomes" id="UP000235145">
    <property type="component" value="Unassembled WGS sequence"/>
</dbReference>
<dbReference type="GO" id="GO:0016747">
    <property type="term" value="F:acyltransferase activity, transferring groups other than amino-acyl groups"/>
    <property type="evidence" value="ECO:0000318"/>
    <property type="project" value="GO_Central"/>
</dbReference>
<protein>
    <recommendedName>
        <fullName evidence="4">Omega-hydroxypalmitate O-feruloyl transferase</fullName>
    </recommendedName>
</protein>
<dbReference type="Gene3D" id="3.30.559.10">
    <property type="entry name" value="Chloramphenicol acetyltransferase-like domain"/>
    <property type="match status" value="2"/>
</dbReference>
<comment type="caution">
    <text evidence="2">The sequence shown here is derived from an EMBL/GenBank/DDBJ whole genome shotgun (WGS) entry which is preliminary data.</text>
</comment>
<accession>A0A9R1WLE1</accession>
<dbReference type="EMBL" id="NBSK02000009">
    <property type="protein sequence ID" value="KAJ0184690.1"/>
    <property type="molecule type" value="Genomic_DNA"/>
</dbReference>
<comment type="similarity">
    <text evidence="1">Belongs to the plant acyltransferase family.</text>
</comment>
<keyword evidence="3" id="KW-1185">Reference proteome</keyword>
<dbReference type="PANTHER" id="PTHR31642:SF189">
    <property type="entry name" value="ACYLTRANSFERASE GLAUCE"/>
    <property type="match status" value="1"/>
</dbReference>
<gene>
    <name evidence="2" type="ORF">LSAT_V11C900475620</name>
</gene>
<evidence type="ECO:0000313" key="2">
    <source>
        <dbReference type="EMBL" id="KAJ0184690.1"/>
    </source>
</evidence>
<proteinExistence type="inferred from homology"/>
<dbReference type="AlphaFoldDB" id="A0A9R1WLE1"/>
<dbReference type="PANTHER" id="PTHR31642">
    <property type="entry name" value="TRICHOTHECENE 3-O-ACETYLTRANSFERASE"/>
    <property type="match status" value="1"/>
</dbReference>
<dbReference type="InterPro" id="IPR050317">
    <property type="entry name" value="Plant_Fungal_Acyltransferase"/>
</dbReference>